<dbReference type="WBParaSite" id="PSU_v2.g15024.t1">
    <property type="protein sequence ID" value="PSU_v2.g15024.t1"/>
    <property type="gene ID" value="PSU_v2.g15024"/>
</dbReference>
<reference evidence="2" key="1">
    <citation type="submission" date="2022-11" db="UniProtKB">
        <authorList>
            <consortium name="WormBaseParasite"/>
        </authorList>
    </citation>
    <scope>IDENTIFICATION</scope>
</reference>
<name>A0A914Y6E8_9BILA</name>
<evidence type="ECO:0000313" key="2">
    <source>
        <dbReference type="WBParaSite" id="PSU_v2.g15024.t1"/>
    </source>
</evidence>
<keyword evidence="1" id="KW-1185">Reference proteome</keyword>
<accession>A0A914Y6E8</accession>
<dbReference type="Proteomes" id="UP000887577">
    <property type="component" value="Unplaced"/>
</dbReference>
<dbReference type="AlphaFoldDB" id="A0A914Y6E8"/>
<sequence>MDARIQAEVDLLKDEVETKFCQMLDQNPDLIDYHFDVEIKKKEEKKCQNLKRVGAMKSENERQIEVLKIENAVVYFQK</sequence>
<organism evidence="1 2">
    <name type="scientific">Panagrolaimus superbus</name>
    <dbReference type="NCBI Taxonomy" id="310955"/>
    <lineage>
        <taxon>Eukaryota</taxon>
        <taxon>Metazoa</taxon>
        <taxon>Ecdysozoa</taxon>
        <taxon>Nematoda</taxon>
        <taxon>Chromadorea</taxon>
        <taxon>Rhabditida</taxon>
        <taxon>Tylenchina</taxon>
        <taxon>Panagrolaimomorpha</taxon>
        <taxon>Panagrolaimoidea</taxon>
        <taxon>Panagrolaimidae</taxon>
        <taxon>Panagrolaimus</taxon>
    </lineage>
</organism>
<proteinExistence type="predicted"/>
<evidence type="ECO:0000313" key="1">
    <source>
        <dbReference type="Proteomes" id="UP000887577"/>
    </source>
</evidence>
<protein>
    <submittedName>
        <fullName evidence="2">Uncharacterized protein</fullName>
    </submittedName>
</protein>